<proteinExistence type="predicted"/>
<evidence type="ECO:0000259" key="6">
    <source>
        <dbReference type="PROSITE" id="PS50914"/>
    </source>
</evidence>
<evidence type="ECO:0000256" key="3">
    <source>
        <dbReference type="ARBA" id="ARBA00023237"/>
    </source>
</evidence>
<evidence type="ECO:0000259" key="7">
    <source>
        <dbReference type="PROSITE" id="PS51123"/>
    </source>
</evidence>
<dbReference type="SUPFAM" id="SSF103088">
    <property type="entry name" value="OmpA-like"/>
    <property type="match status" value="1"/>
</dbReference>
<dbReference type="InterPro" id="IPR006665">
    <property type="entry name" value="OmpA-like"/>
</dbReference>
<dbReference type="Pfam" id="PF04972">
    <property type="entry name" value="BON"/>
    <property type="match status" value="1"/>
</dbReference>
<evidence type="ECO:0000256" key="4">
    <source>
        <dbReference type="PROSITE-ProRule" id="PRU00473"/>
    </source>
</evidence>
<organism evidence="8 9">
    <name type="scientific">Devosia rhizoryzae</name>
    <dbReference type="NCBI Taxonomy" id="2774137"/>
    <lineage>
        <taxon>Bacteria</taxon>
        <taxon>Pseudomonadati</taxon>
        <taxon>Pseudomonadota</taxon>
        <taxon>Alphaproteobacteria</taxon>
        <taxon>Hyphomicrobiales</taxon>
        <taxon>Devosiaceae</taxon>
        <taxon>Devosia</taxon>
    </lineage>
</organism>
<comment type="subcellular location">
    <subcellularLocation>
        <location evidence="1">Cell outer membrane</location>
    </subcellularLocation>
</comment>
<evidence type="ECO:0000256" key="2">
    <source>
        <dbReference type="ARBA" id="ARBA00023136"/>
    </source>
</evidence>
<dbReference type="InterPro" id="IPR006664">
    <property type="entry name" value="OMP_bac"/>
</dbReference>
<dbReference type="PRINTS" id="PR01021">
    <property type="entry name" value="OMPADOMAIN"/>
</dbReference>
<evidence type="ECO:0000313" key="8">
    <source>
        <dbReference type="EMBL" id="QQR40947.1"/>
    </source>
</evidence>
<name>A0ABX7CDR0_9HYPH</name>
<accession>A0ABX7CDR0</accession>
<dbReference type="Gene3D" id="3.40.1520.20">
    <property type="match status" value="4"/>
</dbReference>
<dbReference type="Gene3D" id="3.30.1330.60">
    <property type="entry name" value="OmpA-like domain"/>
    <property type="match status" value="1"/>
</dbReference>
<dbReference type="PROSITE" id="PS50914">
    <property type="entry name" value="BON"/>
    <property type="match status" value="1"/>
</dbReference>
<dbReference type="InterPro" id="IPR036737">
    <property type="entry name" value="OmpA-like_sf"/>
</dbReference>
<dbReference type="Gene3D" id="3.30.1340.30">
    <property type="match status" value="1"/>
</dbReference>
<evidence type="ECO:0000256" key="1">
    <source>
        <dbReference type="ARBA" id="ARBA00004442"/>
    </source>
</evidence>
<dbReference type="Proteomes" id="UP000595857">
    <property type="component" value="Chromosome"/>
</dbReference>
<protein>
    <submittedName>
        <fullName evidence="8">OmpA family protein</fullName>
    </submittedName>
</protein>
<dbReference type="InterPro" id="IPR007055">
    <property type="entry name" value="BON_dom"/>
</dbReference>
<dbReference type="PANTHER" id="PTHR30329:SF21">
    <property type="entry name" value="LIPOPROTEIN YIAD-RELATED"/>
    <property type="match status" value="1"/>
</dbReference>
<dbReference type="InterPro" id="IPR050330">
    <property type="entry name" value="Bact_OuterMem_StrucFunc"/>
</dbReference>
<keyword evidence="9" id="KW-1185">Reference proteome</keyword>
<keyword evidence="2 4" id="KW-0472">Membrane</keyword>
<evidence type="ECO:0000256" key="5">
    <source>
        <dbReference type="SAM" id="MobiDB-lite"/>
    </source>
</evidence>
<reference evidence="8 9" key="1">
    <citation type="submission" date="2021-01" db="EMBL/GenBank/DDBJ databases">
        <title>Genome seq and assembly of Devosia sp. LEGU1.</title>
        <authorList>
            <person name="Chhetri G."/>
        </authorList>
    </citation>
    <scope>NUCLEOTIDE SEQUENCE [LARGE SCALE GENOMIC DNA]</scope>
    <source>
        <strain evidence="8 9">LEGU1</strain>
    </source>
</reference>
<dbReference type="CDD" id="cd07185">
    <property type="entry name" value="OmpA_C-like"/>
    <property type="match status" value="1"/>
</dbReference>
<gene>
    <name evidence="8" type="ORF">JI748_08190</name>
</gene>
<dbReference type="PANTHER" id="PTHR30329">
    <property type="entry name" value="STATOR ELEMENT OF FLAGELLAR MOTOR COMPLEX"/>
    <property type="match status" value="1"/>
</dbReference>
<feature type="domain" description="BON" evidence="6">
    <location>
        <begin position="27"/>
        <end position="96"/>
    </location>
</feature>
<dbReference type="PROSITE" id="PS51123">
    <property type="entry name" value="OMPA_2"/>
    <property type="match status" value="1"/>
</dbReference>
<feature type="region of interest" description="Disordered" evidence="5">
    <location>
        <begin position="676"/>
        <end position="702"/>
    </location>
</feature>
<keyword evidence="3" id="KW-0998">Cell outer membrane</keyword>
<dbReference type="Pfam" id="PF00691">
    <property type="entry name" value="OmpA"/>
    <property type="match status" value="1"/>
</dbReference>
<feature type="region of interest" description="Disordered" evidence="5">
    <location>
        <begin position="803"/>
        <end position="831"/>
    </location>
</feature>
<feature type="domain" description="OmpA-like" evidence="7">
    <location>
        <begin position="713"/>
        <end position="830"/>
    </location>
</feature>
<dbReference type="EMBL" id="CP068046">
    <property type="protein sequence ID" value="QQR40947.1"/>
    <property type="molecule type" value="Genomic_DNA"/>
</dbReference>
<dbReference type="RefSeq" id="WP_201636721.1">
    <property type="nucleotide sequence ID" value="NZ_CP068046.1"/>
</dbReference>
<evidence type="ECO:0000313" key="9">
    <source>
        <dbReference type="Proteomes" id="UP000595857"/>
    </source>
</evidence>
<sequence length="831" mass="86722">MIKDLLFWVAPGVLTVVGGTGVAMSMATPVMVADLAAQGRAQLDASGAKWANVSVVARDLVLTGTTDTEQKREAAERTLAAMQGVGAIENDIALAPLATPFKLKVAVEDEALTLSGSVPSEAARQDLLQRVNVAETKLEVGAGYPDLKHWSEGVNFALARAADMESGEIELSDLELTVKGRAKSQGAFGALQMALADIPAGLSLKSSTVEPMQVAPYTWTARFDGERIEVAGYAPDQQTIDRFRTADLSNAPLATGLSLASGAPEGFADLSRTLLEQLAQLEEGEASIVDGTSRLSGRPATVEIAQAVNNGLSGTGSIVTLEPPPVSDYWVSVTRQSGGVLVFDGFVPNEATREALAETEGADVNFLKLGGGAPASYQAGLDFALSLLTHMSEGRVALSGEVLSVTGIAQSPTDYGTLRTLVATRLPQGITAGSIEVAAPRAARYEFSASRQEDGITTLAGMLPSPEIEQQLVTVAGTKTSSEVSYASGEPNNFVTAARQAIAFLPWLEEGAVRFDGTNWTVEGVPSSTIDRGAIQTEFAVNGLAQAGWSLDLTEAGPVAQPVSPYIWSAERLRDGSFLFTGNVPAGSLRDYLAVHVETRVTDTTKVSPGAPDGFAAKVRGAVDALLELEQGTALFDGENWTVTGTAENDERRAASLALLTAALDLDASGSISAPEPQVVAEPKPAADQQPDEPQEAPAAATTSPELLAQCREQVATLSAHNAILFQSGAAIIASSAAPELDAFAQALAICPNTSIYVEGHTDSDGDERKNLALSVARAEAVVAALIERGVAAERLYAVGYGESQPVAGNDTPDGKRQNRRIVVSVQDENN</sequence>